<organism evidence="2 3">
    <name type="scientific">Erythrobacter ani</name>
    <dbReference type="NCBI Taxonomy" id="2827235"/>
    <lineage>
        <taxon>Bacteria</taxon>
        <taxon>Pseudomonadati</taxon>
        <taxon>Pseudomonadota</taxon>
        <taxon>Alphaproteobacteria</taxon>
        <taxon>Sphingomonadales</taxon>
        <taxon>Erythrobacteraceae</taxon>
        <taxon>Erythrobacter/Porphyrobacter group</taxon>
        <taxon>Erythrobacter</taxon>
    </lineage>
</organism>
<feature type="region of interest" description="Disordered" evidence="1">
    <location>
        <begin position="201"/>
        <end position="241"/>
    </location>
</feature>
<proteinExistence type="predicted"/>
<dbReference type="EMBL" id="JAGSPB010000001">
    <property type="protein sequence ID" value="MBV7265506.1"/>
    <property type="molecule type" value="Genomic_DNA"/>
</dbReference>
<name>A0ABS6SKW6_9SPHN</name>
<protein>
    <submittedName>
        <fullName evidence="2">Uncharacterized protein</fullName>
    </submittedName>
</protein>
<keyword evidence="3" id="KW-1185">Reference proteome</keyword>
<evidence type="ECO:0000313" key="3">
    <source>
        <dbReference type="Proteomes" id="UP000699975"/>
    </source>
</evidence>
<evidence type="ECO:0000313" key="2">
    <source>
        <dbReference type="EMBL" id="MBV7265506.1"/>
    </source>
</evidence>
<feature type="region of interest" description="Disordered" evidence="1">
    <location>
        <begin position="288"/>
        <end position="326"/>
    </location>
</feature>
<sequence>MDNLRGTFDSGDVASDSQDWDSHEDNETARDLPPEAIGQDERRMQVRAYNHWASLLGDRSFPSIEDLEPQNLPDFGPNSVLLDFSSGIEDPAVQYLGLKLAEECGAEGNIAKLSDVPPRSLLSRITDHYMQILANQAPIGFEAEFVNQRGASIMYRGILLPFSSDDETIDFIYGVINWKEIADQVTADELLLEIDQALESSETADVDEDEPHKHHADPLTEWADSPAGEIDQESDAHEPADDLEEDVLELGIEAQIAADAQGLAADAAEPAANQDDVSDNVASLGGVLGGSPTDDDLPLPDFGQYALDDPDEEDEDEGEGAGYSFASLSEYIKTPAKKAVDLDADQFDPSDYEVDATEDEPVIEEAEELTDPMGAEYLGEAEDDAEEPMPAFYQQDDDEPGETPFAPVESPVEAAPEPVAYVPAASFGAVEPVDPSTELNDNAGLHDFLASARELAEAARISEDRSRSALYAAVGRAYDFSLAAKDAPEDYRELLDDNGLTLQDRAPMTPVVKLVFGSDYDKTRLTEYAAALNHAHRLRLERGTLADFLAETKGGLKGVVAAERRIRREEAGKPAEPEHEIRLALAEKLRELEALTLDAISAKGPEFSLVMVRRDGNGGVSVLGEIEEDIPLIERAAKKLVG</sequence>
<reference evidence="2 3" key="1">
    <citation type="submission" date="2021-04" db="EMBL/GenBank/DDBJ databases">
        <authorList>
            <person name="Pira H."/>
            <person name="Risdian C."/>
            <person name="Wink J."/>
        </authorList>
    </citation>
    <scope>NUCLEOTIDE SEQUENCE [LARGE SCALE GENOMIC DNA]</scope>
    <source>
        <strain evidence="2 3">WH131</strain>
    </source>
</reference>
<comment type="caution">
    <text evidence="2">The sequence shown here is derived from an EMBL/GenBank/DDBJ whole genome shotgun (WGS) entry which is preliminary data.</text>
</comment>
<gene>
    <name evidence="2" type="ORF">KCG45_04895</name>
</gene>
<accession>A0ABS6SKW6</accession>
<feature type="region of interest" description="Disordered" evidence="1">
    <location>
        <begin position="1"/>
        <end position="40"/>
    </location>
</feature>
<feature type="compositionally biased region" description="Acidic residues" evidence="1">
    <location>
        <begin position="308"/>
        <end position="319"/>
    </location>
</feature>
<evidence type="ECO:0000256" key="1">
    <source>
        <dbReference type="SAM" id="MobiDB-lite"/>
    </source>
</evidence>
<feature type="compositionally biased region" description="Basic and acidic residues" evidence="1">
    <location>
        <begin position="20"/>
        <end position="40"/>
    </location>
</feature>
<dbReference type="Proteomes" id="UP000699975">
    <property type="component" value="Unassembled WGS sequence"/>
</dbReference>